<dbReference type="InterPro" id="IPR001650">
    <property type="entry name" value="Helicase_C-like"/>
</dbReference>
<dbReference type="AlphaFoldDB" id="A0A1I5WUU6"/>
<dbReference type="NCBIfam" id="TIGR00643">
    <property type="entry name" value="recG"/>
    <property type="match status" value="1"/>
</dbReference>
<dbReference type="SUPFAM" id="SSF50249">
    <property type="entry name" value="Nucleic acid-binding proteins"/>
    <property type="match status" value="1"/>
</dbReference>
<keyword evidence="6 15" id="KW-0347">Helicase</keyword>
<keyword evidence="9 15" id="KW-0233">DNA recombination</keyword>
<dbReference type="GO" id="GO:0006281">
    <property type="term" value="P:DNA repair"/>
    <property type="evidence" value="ECO:0007669"/>
    <property type="project" value="UniProtKB-UniRule"/>
</dbReference>
<gene>
    <name evidence="18" type="ORF">SAMN04488506_1109</name>
</gene>
<evidence type="ECO:0000259" key="17">
    <source>
        <dbReference type="PROSITE" id="PS51194"/>
    </source>
</evidence>
<dbReference type="GO" id="GO:0006310">
    <property type="term" value="P:DNA recombination"/>
    <property type="evidence" value="ECO:0007669"/>
    <property type="project" value="UniProtKB-UniRule"/>
</dbReference>
<dbReference type="NCBIfam" id="NF008165">
    <property type="entry name" value="PRK10917.1-3"/>
    <property type="match status" value="1"/>
</dbReference>
<dbReference type="OrthoDB" id="9804325at2"/>
<organism evidence="18 19">
    <name type="scientific">Desemzia incerta</name>
    <dbReference type="NCBI Taxonomy" id="82801"/>
    <lineage>
        <taxon>Bacteria</taxon>
        <taxon>Bacillati</taxon>
        <taxon>Bacillota</taxon>
        <taxon>Bacilli</taxon>
        <taxon>Lactobacillales</taxon>
        <taxon>Carnobacteriaceae</taxon>
        <taxon>Desemzia</taxon>
    </lineage>
</organism>
<evidence type="ECO:0000256" key="1">
    <source>
        <dbReference type="ARBA" id="ARBA00007504"/>
    </source>
</evidence>
<evidence type="ECO:0000256" key="12">
    <source>
        <dbReference type="ARBA" id="ARBA00034617"/>
    </source>
</evidence>
<dbReference type="InterPro" id="IPR045562">
    <property type="entry name" value="RecG_dom3_C"/>
</dbReference>
<dbReference type="InterPro" id="IPR012340">
    <property type="entry name" value="NA-bd_OB-fold"/>
</dbReference>
<comment type="catalytic activity">
    <reaction evidence="14 15">
        <text>ATP + H2O = ADP + phosphate + H(+)</text>
        <dbReference type="Rhea" id="RHEA:13065"/>
        <dbReference type="ChEBI" id="CHEBI:15377"/>
        <dbReference type="ChEBI" id="CHEBI:15378"/>
        <dbReference type="ChEBI" id="CHEBI:30616"/>
        <dbReference type="ChEBI" id="CHEBI:43474"/>
        <dbReference type="ChEBI" id="CHEBI:456216"/>
        <dbReference type="EC" id="5.6.2.4"/>
    </reaction>
</comment>
<evidence type="ECO:0000256" key="15">
    <source>
        <dbReference type="RuleBase" id="RU363016"/>
    </source>
</evidence>
<evidence type="ECO:0000256" key="8">
    <source>
        <dbReference type="ARBA" id="ARBA00023125"/>
    </source>
</evidence>
<dbReference type="CDD" id="cd17992">
    <property type="entry name" value="DEXHc_RecG"/>
    <property type="match status" value="1"/>
</dbReference>
<dbReference type="Pfam" id="PF00270">
    <property type="entry name" value="DEAD"/>
    <property type="match status" value="1"/>
</dbReference>
<dbReference type="InterPro" id="IPR004609">
    <property type="entry name" value="ATP-dep_DNA_helicase_RecG"/>
</dbReference>
<dbReference type="Proteomes" id="UP000199136">
    <property type="component" value="Unassembled WGS sequence"/>
</dbReference>
<feature type="domain" description="Helicase C-terminal" evidence="17">
    <location>
        <begin position="452"/>
        <end position="617"/>
    </location>
</feature>
<proteinExistence type="inferred from homology"/>
<dbReference type="NCBIfam" id="NF008168">
    <property type="entry name" value="PRK10917.2-2"/>
    <property type="match status" value="1"/>
</dbReference>
<keyword evidence="4 15" id="KW-0227">DNA damage</keyword>
<dbReference type="CDD" id="cd04488">
    <property type="entry name" value="RecG_wedge_OBF"/>
    <property type="match status" value="1"/>
</dbReference>
<evidence type="ECO:0000256" key="7">
    <source>
        <dbReference type="ARBA" id="ARBA00022840"/>
    </source>
</evidence>
<comment type="function">
    <text evidence="15">Plays a critical role in recombination and DNA repair. Helps process Holliday junction intermediates to mature products by catalyzing branch migration. Has replication fork regression activity, unwinds stalled or blocked replication forks to make a HJ that can be resolved. Has a DNA unwinding activity characteristic of a DNA helicase with 3'-5' polarity.</text>
</comment>
<evidence type="ECO:0000256" key="13">
    <source>
        <dbReference type="ARBA" id="ARBA00034808"/>
    </source>
</evidence>
<dbReference type="InterPro" id="IPR011545">
    <property type="entry name" value="DEAD/DEAH_box_helicase_dom"/>
</dbReference>
<keyword evidence="10 15" id="KW-0234">DNA repair</keyword>
<dbReference type="PROSITE" id="PS51192">
    <property type="entry name" value="HELICASE_ATP_BIND_1"/>
    <property type="match status" value="1"/>
</dbReference>
<dbReference type="InterPro" id="IPR027417">
    <property type="entry name" value="P-loop_NTPase"/>
</dbReference>
<dbReference type="RefSeq" id="WP_092480157.1">
    <property type="nucleotide sequence ID" value="NZ_CP126128.1"/>
</dbReference>
<dbReference type="STRING" id="82801.SAMN04488506_1109"/>
<sequence>MEKTIYDPVSVLQNVGEKRVEALNELGIYTIADLLNHFPFRYEDIQVKNLFELEDQEKTSLRGEVLADAVVSRFGYKKSRLSFRMKIDQAIIVVTFFNQPYLAKQIVGGSEITVYGKWDDRRKNLTGIKIIGSTSVEQDADFESVYHTNKKIRQKTIVALIKQAYDSYKDVIPETIPNELRVKYRLISHKEAVYAMHFPVSPEQTKQARREVIFEEFLLYQTKMQLLRKKQKKVGFGTAIHYDIQRLKNFIATLPFELTNAQKRVVNEICRDMKQPINMHRLLQGDVGSGKTLVAVLAIYAAATAGYQSALMVPTTILAEQHSKSLNDLFDPLEIRTALLTGSTTAKEKRLIEEQLRSGEIDVVVGTHALIQDTVEFSKLGLVITDEQHRFGVNQRKKLRSKGIEPDVLFMTATPIPRTLAITAFGEMDVSIIDEMPAGRKPIQTTWVKPKQFEHTLEFIEKQLSIGSQAYVICPLIEESESLDVKNATEVYQKLSQFYQGKYRVGLLHGQMKPAEKDAVMQAFKQNELQVLVSTTVIEVGVDVPNATTMVIYDADRFGLAQLHQLRGRVGRGSKESYCILVADPKGDMGIERMKIMTETNNGFILSEKDLELRGPGDVFGNKQSGIPDFKVGDIVTDFNALETARLDAAELVQRPDFESHPDFAALRTAIAFDPMTSESDVFH</sequence>
<comment type="catalytic activity">
    <reaction evidence="12 15">
        <text>Couples ATP hydrolysis with the unwinding of duplex DNA by translocating in the 3'-5' direction.</text>
        <dbReference type="EC" id="5.6.2.4"/>
    </reaction>
</comment>
<dbReference type="SUPFAM" id="SSF52540">
    <property type="entry name" value="P-loop containing nucleoside triphosphate hydrolases"/>
    <property type="match status" value="2"/>
</dbReference>
<keyword evidence="8" id="KW-0238">DNA-binding</keyword>
<evidence type="ECO:0000256" key="14">
    <source>
        <dbReference type="ARBA" id="ARBA00048988"/>
    </source>
</evidence>
<reference evidence="18 19" key="1">
    <citation type="submission" date="2016-10" db="EMBL/GenBank/DDBJ databases">
        <authorList>
            <person name="de Groot N.N."/>
        </authorList>
    </citation>
    <scope>NUCLEOTIDE SEQUENCE [LARGE SCALE GENOMIC DNA]</scope>
    <source>
        <strain evidence="18 19">DSM 20581</strain>
    </source>
</reference>
<evidence type="ECO:0000256" key="2">
    <source>
        <dbReference type="ARBA" id="ARBA00017846"/>
    </source>
</evidence>
<evidence type="ECO:0000256" key="3">
    <source>
        <dbReference type="ARBA" id="ARBA00022741"/>
    </source>
</evidence>
<protein>
    <recommendedName>
        <fullName evidence="2 15">ATP-dependent DNA helicase RecG</fullName>
        <ecNumber evidence="13 15">5.6.2.4</ecNumber>
    </recommendedName>
</protein>
<accession>A0A1I5WUU6</accession>
<keyword evidence="5 15" id="KW-0378">Hydrolase</keyword>
<dbReference type="PANTHER" id="PTHR47964">
    <property type="entry name" value="ATP-DEPENDENT DNA HELICASE HOMOLOG RECG, CHLOROPLASTIC"/>
    <property type="match status" value="1"/>
</dbReference>
<dbReference type="InterPro" id="IPR014001">
    <property type="entry name" value="Helicase_ATP-bd"/>
</dbReference>
<dbReference type="SMART" id="SM00490">
    <property type="entry name" value="HELICc"/>
    <property type="match status" value="1"/>
</dbReference>
<evidence type="ECO:0000256" key="6">
    <source>
        <dbReference type="ARBA" id="ARBA00022806"/>
    </source>
</evidence>
<dbReference type="CDD" id="cd18811">
    <property type="entry name" value="SF2_C_RecG"/>
    <property type="match status" value="1"/>
</dbReference>
<evidence type="ECO:0000313" key="19">
    <source>
        <dbReference type="Proteomes" id="UP000199136"/>
    </source>
</evidence>
<keyword evidence="11" id="KW-0413">Isomerase</keyword>
<name>A0A1I5WUU6_9LACT</name>
<dbReference type="SMART" id="SM00487">
    <property type="entry name" value="DEXDc"/>
    <property type="match status" value="1"/>
</dbReference>
<dbReference type="PROSITE" id="PS51194">
    <property type="entry name" value="HELICASE_CTER"/>
    <property type="match status" value="1"/>
</dbReference>
<dbReference type="InterPro" id="IPR033454">
    <property type="entry name" value="RecG_wedge"/>
</dbReference>
<evidence type="ECO:0000256" key="4">
    <source>
        <dbReference type="ARBA" id="ARBA00022763"/>
    </source>
</evidence>
<keyword evidence="3 15" id="KW-0547">Nucleotide-binding</keyword>
<keyword evidence="19" id="KW-1185">Reference proteome</keyword>
<dbReference type="InterPro" id="IPR047112">
    <property type="entry name" value="RecG/Mfd"/>
</dbReference>
<dbReference type="Gene3D" id="2.40.50.140">
    <property type="entry name" value="Nucleic acid-binding proteins"/>
    <property type="match status" value="1"/>
</dbReference>
<dbReference type="Pfam" id="PF17191">
    <property type="entry name" value="RecG_wedge"/>
    <property type="match status" value="1"/>
</dbReference>
<evidence type="ECO:0000256" key="9">
    <source>
        <dbReference type="ARBA" id="ARBA00023172"/>
    </source>
</evidence>
<dbReference type="EMBL" id="FOXW01000003">
    <property type="protein sequence ID" value="SFQ23391.1"/>
    <property type="molecule type" value="Genomic_DNA"/>
</dbReference>
<evidence type="ECO:0000256" key="5">
    <source>
        <dbReference type="ARBA" id="ARBA00022801"/>
    </source>
</evidence>
<evidence type="ECO:0000256" key="10">
    <source>
        <dbReference type="ARBA" id="ARBA00023204"/>
    </source>
</evidence>
<evidence type="ECO:0000259" key="16">
    <source>
        <dbReference type="PROSITE" id="PS51192"/>
    </source>
</evidence>
<keyword evidence="7 15" id="KW-0067">ATP-binding</keyword>
<feature type="domain" description="Helicase ATP-binding" evidence="16">
    <location>
        <begin position="272"/>
        <end position="433"/>
    </location>
</feature>
<dbReference type="Pfam" id="PF19833">
    <property type="entry name" value="RecG_dom3_C"/>
    <property type="match status" value="1"/>
</dbReference>
<dbReference type="PANTHER" id="PTHR47964:SF1">
    <property type="entry name" value="ATP-DEPENDENT DNA HELICASE HOMOLOG RECG, CHLOROPLASTIC"/>
    <property type="match status" value="1"/>
</dbReference>
<dbReference type="GO" id="GO:0003677">
    <property type="term" value="F:DNA binding"/>
    <property type="evidence" value="ECO:0007669"/>
    <property type="project" value="UniProtKB-KW"/>
</dbReference>
<dbReference type="GO" id="GO:0016887">
    <property type="term" value="F:ATP hydrolysis activity"/>
    <property type="evidence" value="ECO:0007669"/>
    <property type="project" value="RHEA"/>
</dbReference>
<comment type="similarity">
    <text evidence="1 15">Belongs to the helicase family. RecG subfamily.</text>
</comment>
<evidence type="ECO:0000256" key="11">
    <source>
        <dbReference type="ARBA" id="ARBA00023235"/>
    </source>
</evidence>
<dbReference type="Pfam" id="PF00271">
    <property type="entry name" value="Helicase_C"/>
    <property type="match status" value="1"/>
</dbReference>
<evidence type="ECO:0000313" key="18">
    <source>
        <dbReference type="EMBL" id="SFQ23391.1"/>
    </source>
</evidence>
<dbReference type="GO" id="GO:0005524">
    <property type="term" value="F:ATP binding"/>
    <property type="evidence" value="ECO:0007669"/>
    <property type="project" value="UniProtKB-KW"/>
</dbReference>
<dbReference type="GO" id="GO:0043138">
    <property type="term" value="F:3'-5' DNA helicase activity"/>
    <property type="evidence" value="ECO:0007669"/>
    <property type="project" value="UniProtKB-EC"/>
</dbReference>
<dbReference type="Gene3D" id="3.40.50.300">
    <property type="entry name" value="P-loop containing nucleotide triphosphate hydrolases"/>
    <property type="match status" value="2"/>
</dbReference>
<dbReference type="EC" id="5.6.2.4" evidence="13 15"/>